<keyword evidence="3 6" id="KW-0812">Transmembrane</keyword>
<keyword evidence="8" id="KW-1185">Reference proteome</keyword>
<dbReference type="Gene3D" id="1.20.1260.100">
    <property type="entry name" value="TspO/MBR protein"/>
    <property type="match status" value="1"/>
</dbReference>
<evidence type="ECO:0000256" key="3">
    <source>
        <dbReference type="ARBA" id="ARBA00022692"/>
    </source>
</evidence>
<evidence type="ECO:0000256" key="1">
    <source>
        <dbReference type="ARBA" id="ARBA00004141"/>
    </source>
</evidence>
<evidence type="ECO:0000256" key="4">
    <source>
        <dbReference type="ARBA" id="ARBA00022989"/>
    </source>
</evidence>
<dbReference type="EMBL" id="LTBB01000013">
    <property type="protein sequence ID" value="KYH28152.1"/>
    <property type="molecule type" value="Genomic_DNA"/>
</dbReference>
<reference evidence="7 8" key="1">
    <citation type="submission" date="2016-02" db="EMBL/GenBank/DDBJ databases">
        <title>Genome sequence of Clostridium colicanis DSM 13634.</title>
        <authorList>
            <person name="Poehlein A."/>
            <person name="Daniel R."/>
        </authorList>
    </citation>
    <scope>NUCLEOTIDE SEQUENCE [LARGE SCALE GENOMIC DNA]</scope>
    <source>
        <strain evidence="7 8">DSM 13634</strain>
    </source>
</reference>
<evidence type="ECO:0000313" key="8">
    <source>
        <dbReference type="Proteomes" id="UP000075374"/>
    </source>
</evidence>
<feature type="transmembrane region" description="Helical" evidence="6">
    <location>
        <begin position="126"/>
        <end position="146"/>
    </location>
</feature>
<comment type="caution">
    <text evidence="7">The sequence shown here is derived from an EMBL/GenBank/DDBJ whole genome shotgun (WGS) entry which is preliminary data.</text>
</comment>
<comment type="subcellular location">
    <subcellularLocation>
        <location evidence="1">Membrane</location>
        <topology evidence="1">Multi-pass membrane protein</topology>
    </subcellularLocation>
</comment>
<sequence>MYELYIIDKQVLGGDTVINIFRVGEKKNIGLLILIIILIEGAGFLSGLLGMSNIRIYENLIKPSFAPPDWIFPIVWAILYFLMAISLYRIILKGKQNNNITKALILFFIQLFLNLIWTTIFFRFNLYGLAFIEILLMLIFILLTTFEFYRHDKIASFLMIPYIAWTSFASVLNFVIWMLNEA</sequence>
<dbReference type="Proteomes" id="UP000075374">
    <property type="component" value="Unassembled WGS sequence"/>
</dbReference>
<dbReference type="AlphaFoldDB" id="A0A151AKK8"/>
<dbReference type="PATRIC" id="fig|1121305.3.peg.2290"/>
<comment type="similarity">
    <text evidence="2">Belongs to the TspO/BZRP family.</text>
</comment>
<evidence type="ECO:0000313" key="7">
    <source>
        <dbReference type="EMBL" id="KYH28152.1"/>
    </source>
</evidence>
<dbReference type="CDD" id="cd15904">
    <property type="entry name" value="TSPO_MBR"/>
    <property type="match status" value="1"/>
</dbReference>
<gene>
    <name evidence="7" type="ORF">CLCOL_22860</name>
</gene>
<dbReference type="PIRSF" id="PIRSF005859">
    <property type="entry name" value="PBR"/>
    <property type="match status" value="1"/>
</dbReference>
<feature type="transmembrane region" description="Helical" evidence="6">
    <location>
        <begin position="29"/>
        <end position="50"/>
    </location>
</feature>
<evidence type="ECO:0000256" key="2">
    <source>
        <dbReference type="ARBA" id="ARBA00007524"/>
    </source>
</evidence>
<keyword evidence="4 6" id="KW-1133">Transmembrane helix</keyword>
<keyword evidence="5 6" id="KW-0472">Membrane</keyword>
<dbReference type="GO" id="GO:0016020">
    <property type="term" value="C:membrane"/>
    <property type="evidence" value="ECO:0007669"/>
    <property type="project" value="UniProtKB-SubCell"/>
</dbReference>
<protein>
    <submittedName>
        <fullName evidence="7">TspO/MBR family protein</fullName>
    </submittedName>
</protein>
<dbReference type="GO" id="GO:0033013">
    <property type="term" value="P:tetrapyrrole metabolic process"/>
    <property type="evidence" value="ECO:0007669"/>
    <property type="project" value="UniProtKB-ARBA"/>
</dbReference>
<organism evidence="7 8">
    <name type="scientific">Clostridium colicanis DSM 13634</name>
    <dbReference type="NCBI Taxonomy" id="1121305"/>
    <lineage>
        <taxon>Bacteria</taxon>
        <taxon>Bacillati</taxon>
        <taxon>Bacillota</taxon>
        <taxon>Clostridia</taxon>
        <taxon>Eubacteriales</taxon>
        <taxon>Clostridiaceae</taxon>
        <taxon>Clostridium</taxon>
    </lineage>
</organism>
<evidence type="ECO:0000256" key="5">
    <source>
        <dbReference type="ARBA" id="ARBA00023136"/>
    </source>
</evidence>
<dbReference type="FunFam" id="1.20.1260.100:FF:000001">
    <property type="entry name" value="translocator protein 2"/>
    <property type="match status" value="1"/>
</dbReference>
<evidence type="ECO:0000256" key="6">
    <source>
        <dbReference type="SAM" id="Phobius"/>
    </source>
</evidence>
<dbReference type="Pfam" id="PF03073">
    <property type="entry name" value="TspO_MBR"/>
    <property type="match status" value="1"/>
</dbReference>
<feature type="transmembrane region" description="Helical" evidence="6">
    <location>
        <begin position="70"/>
        <end position="91"/>
    </location>
</feature>
<proteinExistence type="inferred from homology"/>
<accession>A0A151AKK8</accession>
<name>A0A151AKK8_9CLOT</name>
<dbReference type="InterPro" id="IPR038330">
    <property type="entry name" value="TspO/MBR-related_sf"/>
</dbReference>
<dbReference type="InterPro" id="IPR004307">
    <property type="entry name" value="TspO_MBR"/>
</dbReference>
<feature type="transmembrane region" description="Helical" evidence="6">
    <location>
        <begin position="103"/>
        <end position="120"/>
    </location>
</feature>
<feature type="transmembrane region" description="Helical" evidence="6">
    <location>
        <begin position="158"/>
        <end position="179"/>
    </location>
</feature>
<dbReference type="PANTHER" id="PTHR10057:SF0">
    <property type="entry name" value="TRANSLOCATOR PROTEIN"/>
    <property type="match status" value="1"/>
</dbReference>
<dbReference type="PANTHER" id="PTHR10057">
    <property type="entry name" value="PERIPHERAL-TYPE BENZODIAZEPINE RECEPTOR"/>
    <property type="match status" value="1"/>
</dbReference>